<dbReference type="RefSeq" id="WP_236112361.1">
    <property type="nucleotide sequence ID" value="NZ_JAKGTI010000001.1"/>
</dbReference>
<dbReference type="EMBL" id="JAKGTI010000001">
    <property type="protein sequence ID" value="MCF4096888.1"/>
    <property type="molecule type" value="Genomic_DNA"/>
</dbReference>
<dbReference type="Proteomes" id="UP001201217">
    <property type="component" value="Unassembled WGS sequence"/>
</dbReference>
<accession>A0ABS9E639</accession>
<evidence type="ECO:0000313" key="1">
    <source>
        <dbReference type="EMBL" id="MCF4096888.1"/>
    </source>
</evidence>
<proteinExistence type="predicted"/>
<reference evidence="1 2" key="1">
    <citation type="submission" date="2022-01" db="EMBL/GenBank/DDBJ databases">
        <title>Maritalea mediterranea sp. nov., isolated from marine plastic residues from the Malva-rosa beach (Valencia, Spain).</title>
        <authorList>
            <person name="Vidal-Verdu A."/>
            <person name="Molina-Menor E."/>
            <person name="Pascual J."/>
            <person name="Pereto J."/>
            <person name="Porcar M."/>
        </authorList>
    </citation>
    <scope>NUCLEOTIDE SEQUENCE [LARGE SCALE GENOMIC DNA]</scope>
    <source>
        <strain evidence="1 2">P4.10X</strain>
    </source>
</reference>
<keyword evidence="2" id="KW-1185">Reference proteome</keyword>
<comment type="caution">
    <text evidence="1">The sequence shown here is derived from an EMBL/GenBank/DDBJ whole genome shotgun (WGS) entry which is preliminary data.</text>
</comment>
<protein>
    <submittedName>
        <fullName evidence="1">Uncharacterized protein</fullName>
    </submittedName>
</protein>
<organism evidence="1 2">
    <name type="scientific">Maritalea mediterranea</name>
    <dbReference type="NCBI Taxonomy" id="2909667"/>
    <lineage>
        <taxon>Bacteria</taxon>
        <taxon>Pseudomonadati</taxon>
        <taxon>Pseudomonadota</taxon>
        <taxon>Alphaproteobacteria</taxon>
        <taxon>Hyphomicrobiales</taxon>
        <taxon>Devosiaceae</taxon>
        <taxon>Maritalea</taxon>
    </lineage>
</organism>
<name>A0ABS9E639_9HYPH</name>
<gene>
    <name evidence="1" type="ORF">L1I42_00120</name>
</gene>
<evidence type="ECO:0000313" key="2">
    <source>
        <dbReference type="Proteomes" id="UP001201217"/>
    </source>
</evidence>
<sequence>MPTKLHEMLSTFREDKADQTYTAFYHYCTDAAFSTADAQDALEELLSWIDEPDGVIAQSYGVLMLGGLIDSGKLEPQRAAPQIAELFVRQAKAVDDFCVLDAQHQFVHFVSHFAYLAGSFCEHFASARADCERVVASLLDL</sequence>